<dbReference type="GO" id="GO:0015031">
    <property type="term" value="P:protein transport"/>
    <property type="evidence" value="ECO:0007669"/>
    <property type="project" value="UniProtKB-KW"/>
</dbReference>
<dbReference type="GO" id="GO:0005525">
    <property type="term" value="F:GTP binding"/>
    <property type="evidence" value="ECO:0007669"/>
    <property type="project" value="UniProtKB-KW"/>
</dbReference>
<evidence type="ECO:0000256" key="7">
    <source>
        <dbReference type="ARBA" id="ARBA00022692"/>
    </source>
</evidence>
<dbReference type="PANTHER" id="PTHR10903">
    <property type="entry name" value="GTPASE, IMAP FAMILY MEMBER-RELATED"/>
    <property type="match status" value="1"/>
</dbReference>
<keyword evidence="10" id="KW-0378">Hydrolase</keyword>
<dbReference type="RefSeq" id="XP_055896092.1">
    <property type="nucleotide sequence ID" value="XM_056040117.1"/>
</dbReference>
<evidence type="ECO:0000256" key="11">
    <source>
        <dbReference type="ARBA" id="ARBA00022805"/>
    </source>
</evidence>
<evidence type="ECO:0000256" key="15">
    <source>
        <dbReference type="ARBA" id="ARBA00023134"/>
    </source>
</evidence>
<keyword evidence="13" id="KW-0653">Protein transport</keyword>
<evidence type="ECO:0000259" key="18">
    <source>
        <dbReference type="PROSITE" id="PS51720"/>
    </source>
</evidence>
<protein>
    <submittedName>
        <fullName evidence="20">Uncharacterized protein LOC129928052 isoform X1</fullName>
    </submittedName>
</protein>
<evidence type="ECO:0000256" key="6">
    <source>
        <dbReference type="ARBA" id="ARBA00022640"/>
    </source>
</evidence>
<dbReference type="Proteomes" id="UP001165740">
    <property type="component" value="Chromosome 9"/>
</dbReference>
<keyword evidence="4" id="KW-0813">Transport</keyword>
<evidence type="ECO:0000256" key="10">
    <source>
        <dbReference type="ARBA" id="ARBA00022801"/>
    </source>
</evidence>
<evidence type="ECO:0000256" key="16">
    <source>
        <dbReference type="ARBA" id="ARBA00023136"/>
    </source>
</evidence>
<name>A0A9W3B9F7_BIOGL</name>
<keyword evidence="9" id="KW-0547">Nucleotide-binding</keyword>
<keyword evidence="16" id="KW-0472">Membrane</keyword>
<dbReference type="InterPro" id="IPR027417">
    <property type="entry name" value="P-loop_NTPase"/>
</dbReference>
<keyword evidence="8" id="KW-0479">Metal-binding</keyword>
<dbReference type="GO" id="GO:0046872">
    <property type="term" value="F:metal ion binding"/>
    <property type="evidence" value="ECO:0007669"/>
    <property type="project" value="UniProtKB-KW"/>
</dbReference>
<dbReference type="Pfam" id="PF04548">
    <property type="entry name" value="AIG1"/>
    <property type="match status" value="1"/>
</dbReference>
<sequence>MIINLIIQLPKGEIKMSANKEELTVLLLGKKGSGRNSVTGVLDDTLDSTVDVSEALIFEKRLRDDHQCRLHIFKAPGIWDIDKLETSDGFKQMSDDMLRLMQHVNDSQEKGITAFLFVMNINEKFKQEDKKLIFTFQSIFGDDNFWERCIIVCTDRKYFEGDFIEWIDNQTGVFAALIDKCNKRLVLIKIKANQYDSSHPLLTEIINVKRNHRRNYTLNDYMKQERWLPRIEEIPKTINSNSFPEDHFWIRFEELERKNLNKMSFDEKWEFGQQLAVLKYHVSKADAGTNSLISIKRHITDLEQAVFRDLKGSPCKIL</sequence>
<comment type="similarity">
    <text evidence="3">Belongs to the TRAFAC class TrmE-Era-EngA-EngB-Septin-like GTPase superfamily. AIG1/Toc34/Toc159-like paraseptin GTPase family. IAN subfamily.</text>
</comment>
<keyword evidence="14" id="KW-1133">Transmembrane helix</keyword>
<dbReference type="GO" id="GO:0016020">
    <property type="term" value="C:membrane"/>
    <property type="evidence" value="ECO:0007669"/>
    <property type="project" value="UniProtKB-SubCell"/>
</dbReference>
<comment type="cofactor">
    <cofactor evidence="1">
        <name>Mg(2+)</name>
        <dbReference type="ChEBI" id="CHEBI:18420"/>
    </cofactor>
</comment>
<dbReference type="PROSITE" id="PS51720">
    <property type="entry name" value="G_AIG1"/>
    <property type="match status" value="1"/>
</dbReference>
<evidence type="ECO:0000256" key="13">
    <source>
        <dbReference type="ARBA" id="ARBA00022927"/>
    </source>
</evidence>
<evidence type="ECO:0000313" key="19">
    <source>
        <dbReference type="Proteomes" id="UP001165740"/>
    </source>
</evidence>
<keyword evidence="15" id="KW-0342">GTP-binding</keyword>
<evidence type="ECO:0000256" key="14">
    <source>
        <dbReference type="ARBA" id="ARBA00022989"/>
    </source>
</evidence>
<keyword evidence="7" id="KW-0812">Transmembrane</keyword>
<organism evidence="19 20">
    <name type="scientific">Biomphalaria glabrata</name>
    <name type="common">Bloodfluke planorb</name>
    <name type="synonym">Freshwater snail</name>
    <dbReference type="NCBI Taxonomy" id="6526"/>
    <lineage>
        <taxon>Eukaryota</taxon>
        <taxon>Metazoa</taxon>
        <taxon>Spiralia</taxon>
        <taxon>Lophotrochozoa</taxon>
        <taxon>Mollusca</taxon>
        <taxon>Gastropoda</taxon>
        <taxon>Heterobranchia</taxon>
        <taxon>Euthyneura</taxon>
        <taxon>Panpulmonata</taxon>
        <taxon>Hygrophila</taxon>
        <taxon>Lymnaeoidea</taxon>
        <taxon>Planorbidae</taxon>
        <taxon>Biomphalaria</taxon>
    </lineage>
</organism>
<gene>
    <name evidence="20" type="primary">LOC129928052</name>
</gene>
<dbReference type="GO" id="GO:0016787">
    <property type="term" value="F:hydrolase activity"/>
    <property type="evidence" value="ECO:0007669"/>
    <property type="project" value="UniProtKB-KW"/>
</dbReference>
<keyword evidence="5" id="KW-0150">Chloroplast</keyword>
<dbReference type="PANTHER" id="PTHR10903:SF135">
    <property type="entry name" value="TRANSLOCASE OF CHLOROPLAST 120, CHLOROPLASTIC-RELATED"/>
    <property type="match status" value="1"/>
</dbReference>
<comment type="subcellular location">
    <subcellularLocation>
        <location evidence="2">Membrane</location>
        <topology evidence="2">Single-pass membrane protein</topology>
    </subcellularLocation>
    <subcellularLocation>
        <location evidence="17">Plastid</location>
        <location evidence="17">Chloroplast outer membrane</location>
    </subcellularLocation>
</comment>
<evidence type="ECO:0000256" key="17">
    <source>
        <dbReference type="ARBA" id="ARBA00024013"/>
    </source>
</evidence>
<evidence type="ECO:0000256" key="2">
    <source>
        <dbReference type="ARBA" id="ARBA00004167"/>
    </source>
</evidence>
<keyword evidence="6" id="KW-0934">Plastid</keyword>
<feature type="domain" description="AIG1-type G" evidence="18">
    <location>
        <begin position="20"/>
        <end position="225"/>
    </location>
</feature>
<evidence type="ECO:0000313" key="20">
    <source>
        <dbReference type="RefSeq" id="XP_055896092.1"/>
    </source>
</evidence>
<dbReference type="GeneID" id="129928052"/>
<evidence type="ECO:0000256" key="5">
    <source>
        <dbReference type="ARBA" id="ARBA00022528"/>
    </source>
</evidence>
<evidence type="ECO:0000256" key="4">
    <source>
        <dbReference type="ARBA" id="ARBA00022448"/>
    </source>
</evidence>
<reference evidence="20" key="1">
    <citation type="submission" date="2025-08" db="UniProtKB">
        <authorList>
            <consortium name="RefSeq"/>
        </authorList>
    </citation>
    <scope>IDENTIFICATION</scope>
</reference>
<accession>A0A9W3B9F7</accession>
<proteinExistence type="inferred from homology"/>
<evidence type="ECO:0000256" key="12">
    <source>
        <dbReference type="ARBA" id="ARBA00022842"/>
    </source>
</evidence>
<dbReference type="OrthoDB" id="10401169at2759"/>
<dbReference type="InterPro" id="IPR045058">
    <property type="entry name" value="GIMA/IAN/Toc"/>
</dbReference>
<dbReference type="AlphaFoldDB" id="A0A9W3B9F7"/>
<evidence type="ECO:0000256" key="9">
    <source>
        <dbReference type="ARBA" id="ARBA00022741"/>
    </source>
</evidence>
<evidence type="ECO:0000256" key="1">
    <source>
        <dbReference type="ARBA" id="ARBA00001946"/>
    </source>
</evidence>
<keyword evidence="11" id="KW-1002">Plastid outer membrane</keyword>
<dbReference type="InterPro" id="IPR006703">
    <property type="entry name" value="G_AIG1"/>
</dbReference>
<evidence type="ECO:0000256" key="8">
    <source>
        <dbReference type="ARBA" id="ARBA00022723"/>
    </source>
</evidence>
<evidence type="ECO:0000256" key="3">
    <source>
        <dbReference type="ARBA" id="ARBA00008535"/>
    </source>
</evidence>
<keyword evidence="12" id="KW-0460">Magnesium</keyword>
<keyword evidence="19" id="KW-1185">Reference proteome</keyword>
<dbReference type="Gene3D" id="3.40.50.300">
    <property type="entry name" value="P-loop containing nucleotide triphosphate hydrolases"/>
    <property type="match status" value="1"/>
</dbReference>